<keyword evidence="3" id="KW-1185">Reference proteome</keyword>
<dbReference type="KEGG" id="gau:GAU_1703"/>
<dbReference type="Pfam" id="PF12392">
    <property type="entry name" value="DUF3656"/>
    <property type="match status" value="1"/>
</dbReference>
<accession>C1A935</accession>
<dbReference type="RefSeq" id="WP_012683192.1">
    <property type="nucleotide sequence ID" value="NC_012489.1"/>
</dbReference>
<dbReference type="eggNOG" id="COG0826">
    <property type="taxonomic scope" value="Bacteria"/>
</dbReference>
<dbReference type="Pfam" id="PF01136">
    <property type="entry name" value="Peptidase_U32"/>
    <property type="match status" value="2"/>
</dbReference>
<organism evidence="2 3">
    <name type="scientific">Gemmatimonas aurantiaca (strain DSM 14586 / JCM 11422 / NBRC 100505 / T-27)</name>
    <dbReference type="NCBI Taxonomy" id="379066"/>
    <lineage>
        <taxon>Bacteria</taxon>
        <taxon>Pseudomonadati</taxon>
        <taxon>Gemmatimonadota</taxon>
        <taxon>Gemmatimonadia</taxon>
        <taxon>Gemmatimonadales</taxon>
        <taxon>Gemmatimonadaceae</taxon>
        <taxon>Gemmatimonas</taxon>
    </lineage>
</organism>
<feature type="domain" description="Peptidase U32 collagenase" evidence="1">
    <location>
        <begin position="396"/>
        <end position="517"/>
    </location>
</feature>
<dbReference type="PANTHER" id="PTHR30217">
    <property type="entry name" value="PEPTIDASE U32 FAMILY"/>
    <property type="match status" value="1"/>
</dbReference>
<dbReference type="InterPro" id="IPR020988">
    <property type="entry name" value="Pept_U32_collagenase"/>
</dbReference>
<dbReference type="InterPro" id="IPR001539">
    <property type="entry name" value="Peptidase_U32"/>
</dbReference>
<dbReference type="HOGENOM" id="CLU_011540_4_0_0"/>
<dbReference type="InterPro" id="IPR051454">
    <property type="entry name" value="RNA/ubiquinone_mod_enzymes"/>
</dbReference>
<evidence type="ECO:0000259" key="1">
    <source>
        <dbReference type="Pfam" id="PF12392"/>
    </source>
</evidence>
<dbReference type="OrthoDB" id="9807498at2"/>
<dbReference type="EMBL" id="AP009153">
    <property type="protein sequence ID" value="BAH38745.1"/>
    <property type="molecule type" value="Genomic_DNA"/>
</dbReference>
<proteinExistence type="predicted"/>
<name>C1A935_GEMAT</name>
<evidence type="ECO:0000313" key="3">
    <source>
        <dbReference type="Proteomes" id="UP000002209"/>
    </source>
</evidence>
<gene>
    <name evidence="2" type="ordered locus">GAU_1703</name>
</gene>
<reference evidence="3" key="1">
    <citation type="submission" date="2006-03" db="EMBL/GenBank/DDBJ databases">
        <title>Complete genome sequence of Gemmatimonas aurantiaca T-27 that represents a novel phylum Gemmatimonadetes.</title>
        <authorList>
            <person name="Takasaki K."/>
            <person name="Ichikawa N."/>
            <person name="Miura H."/>
            <person name="Matsushita S."/>
            <person name="Watanabe Y."/>
            <person name="Oguchi A."/>
            <person name="Ankai A."/>
            <person name="Yashiro I."/>
            <person name="Takahashi M."/>
            <person name="Terui Y."/>
            <person name="Fukui S."/>
            <person name="Yokoyama H."/>
            <person name="Tanikawa S."/>
            <person name="Hanada S."/>
            <person name="Kamagata Y."/>
            <person name="Fujita N."/>
        </authorList>
    </citation>
    <scope>NUCLEOTIDE SEQUENCE [LARGE SCALE GENOMIC DNA]</scope>
    <source>
        <strain evidence="3">T-27 / DSM 14586 / JCM 11422 / NBRC 100505</strain>
    </source>
</reference>
<sequence>MSRRHVPELLAPAGTLDAVRAAVANGANAVYLGASMYNARDEGAQLSLDELGQACAIAHARGVRVYLTFNVLIKPHELNEALVYLGECIDRGIDAAIVQDLGVVRLIQQVYPQLEVHGSTQMTVHDAGGALVMQELGIERVVLARENTLEDIRLIREAVPDLGLETFVHGALCISYSGQCFMSGMISERSANRGSCAQSCRKDYTLNDDSTGATLDQGYLISTKDLAAHDHLEEIAKLGVGCLKVEGRKKKPEYVATVTKAYRGWLDGIARGEEGRAPTIDEVEPLVQIFSRGNTGGMYGGRQGREYITRTQPDNRGLTLGTVVGQEGDDLIVEVSRPLTVGDGLGFESPDPSSSANIGGTVQSVRAMGTRDGLHRQVVSVRSGLRTTRVASGWRVVRTSDAKLLSEAQASYANVPMPERVGAIRVDVRCFGHAGGPLKTIWRAGELESSVRGEVTLAPASKRSLDMTQLREQLGRLGGTAFKLGSIDTSGLGDGLFLPVSELNRIRQDAVEQLEEQLGWARSSDEAVRVAHIADAVTAVPVSGQARSESAAPALRVIVYDLESAREAAAGGATEVVFDPFLRHPAPPRSRVITLRDELTAQGVGLRLRTPTIVRPEERKAIAPWLALGLPLLSGHLGLIREFGGDRDVIADYATNVFNQHTAAMMFEVGASQLVASIELTVEELQALTAPWGGAGFDVLVYGRPEGMTIEHCVLSAAFDREATTCRDLCVQKHTQVSLTDPAGYTFGVATDSACRNRLLHSRPIDASEYLPALWAQGIRGYQMVFNVAGDPVQQLVRSYRDILDALAQGAPTPASASRVLLDGAFTRGHFARAV</sequence>
<dbReference type="AlphaFoldDB" id="C1A935"/>
<evidence type="ECO:0000313" key="2">
    <source>
        <dbReference type="EMBL" id="BAH38745.1"/>
    </source>
</evidence>
<dbReference type="PANTHER" id="PTHR30217:SF10">
    <property type="entry name" value="23S RRNA 5-HYDROXYCYTIDINE C2501 SYNTHASE"/>
    <property type="match status" value="1"/>
</dbReference>
<dbReference type="Proteomes" id="UP000002209">
    <property type="component" value="Chromosome"/>
</dbReference>
<dbReference type="STRING" id="379066.GAU_1703"/>
<protein>
    <submittedName>
        <fullName evidence="2">Peptidase U32 family protein</fullName>
    </submittedName>
</protein>
<dbReference type="PROSITE" id="PS01276">
    <property type="entry name" value="PEPTIDASE_U32"/>
    <property type="match status" value="1"/>
</dbReference>